<proteinExistence type="predicted"/>
<evidence type="ECO:0008006" key="3">
    <source>
        <dbReference type="Google" id="ProtNLM"/>
    </source>
</evidence>
<reference evidence="1" key="1">
    <citation type="submission" date="2019-05" db="EMBL/GenBank/DDBJ databases">
        <authorList>
            <person name="Piombo E."/>
        </authorList>
    </citation>
    <scope>NUCLEOTIDE SEQUENCE</scope>
    <source>
        <strain evidence="1">C2S</strain>
    </source>
</reference>
<dbReference type="InterPro" id="IPR027417">
    <property type="entry name" value="P-loop_NTPase"/>
</dbReference>
<sequence>MTVTEYEESQKAQGKKLALRNDIGPLIGEIVRSANFVTVTPAMAGTQPSKSFNASHAQVALFDEAAAMHWKDGLMVYGNSMRPIFVVGDERQFPPTLLTMGEIHLETRVSYGPSAALEKYPSASTIREFLIDHDGLELPPDTM</sequence>
<evidence type="ECO:0000313" key="2">
    <source>
        <dbReference type="Proteomes" id="UP000760494"/>
    </source>
</evidence>
<dbReference type="Gene3D" id="3.40.50.300">
    <property type="entry name" value="P-loop containing nucleotide triphosphate hydrolases"/>
    <property type="match status" value="1"/>
</dbReference>
<dbReference type="Proteomes" id="UP000760494">
    <property type="component" value="Unassembled WGS sequence"/>
</dbReference>
<protein>
    <recommendedName>
        <fullName evidence="3">DNA2/NAM7 helicase helicase domain-containing protein</fullName>
    </recommendedName>
</protein>
<gene>
    <name evidence="1" type="ORF">C2S_7416</name>
</gene>
<organism evidence="1 2">
    <name type="scientific">Fusarium fujikuroi</name>
    <name type="common">Bakanae and foot rot disease fungus</name>
    <name type="synonym">Gibberella fujikuroi</name>
    <dbReference type="NCBI Taxonomy" id="5127"/>
    <lineage>
        <taxon>Eukaryota</taxon>
        <taxon>Fungi</taxon>
        <taxon>Dikarya</taxon>
        <taxon>Ascomycota</taxon>
        <taxon>Pezizomycotina</taxon>
        <taxon>Sordariomycetes</taxon>
        <taxon>Hypocreomycetidae</taxon>
        <taxon>Hypocreales</taxon>
        <taxon>Nectriaceae</taxon>
        <taxon>Fusarium</taxon>
        <taxon>Fusarium fujikuroi species complex</taxon>
    </lineage>
</organism>
<accession>A0A9Q9RPU6</accession>
<dbReference type="AlphaFoldDB" id="A0A9Q9RPU6"/>
<dbReference type="EMBL" id="CABFJX010000246">
    <property type="protein sequence ID" value="VTT69262.1"/>
    <property type="molecule type" value="Genomic_DNA"/>
</dbReference>
<name>A0A9Q9RPU6_FUSFU</name>
<evidence type="ECO:0000313" key="1">
    <source>
        <dbReference type="EMBL" id="VTT69262.1"/>
    </source>
</evidence>
<comment type="caution">
    <text evidence="1">The sequence shown here is derived from an EMBL/GenBank/DDBJ whole genome shotgun (WGS) entry which is preliminary data.</text>
</comment>